<dbReference type="InterPro" id="IPR052514">
    <property type="entry name" value="SAM-dependent_MTase"/>
</dbReference>
<protein>
    <recommendedName>
        <fullName evidence="1">Methyltransferase FkbM domain-containing protein</fullName>
    </recommendedName>
</protein>
<dbReference type="RefSeq" id="WP_146429050.1">
    <property type="nucleotide sequence ID" value="NZ_SJPF01000001.1"/>
</dbReference>
<dbReference type="InterPro" id="IPR029063">
    <property type="entry name" value="SAM-dependent_MTases_sf"/>
</dbReference>
<dbReference type="EMBL" id="SJPF01000001">
    <property type="protein sequence ID" value="TWT38825.1"/>
    <property type="molecule type" value="Genomic_DNA"/>
</dbReference>
<dbReference type="PANTHER" id="PTHR34203:SF15">
    <property type="entry name" value="SLL1173 PROTEIN"/>
    <property type="match status" value="1"/>
</dbReference>
<evidence type="ECO:0000313" key="2">
    <source>
        <dbReference type="EMBL" id="TWT38825.1"/>
    </source>
</evidence>
<dbReference type="InterPro" id="IPR006342">
    <property type="entry name" value="FkbM_mtfrase"/>
</dbReference>
<dbReference type="Gene3D" id="3.40.50.150">
    <property type="entry name" value="Vaccinia Virus protein VP39"/>
    <property type="match status" value="1"/>
</dbReference>
<dbReference type="Proteomes" id="UP000318878">
    <property type="component" value="Unassembled WGS sequence"/>
</dbReference>
<dbReference type="NCBIfam" id="TIGR01444">
    <property type="entry name" value="fkbM_fam"/>
    <property type="match status" value="1"/>
</dbReference>
<dbReference type="Pfam" id="PF05050">
    <property type="entry name" value="Methyltransf_21"/>
    <property type="match status" value="1"/>
</dbReference>
<evidence type="ECO:0000313" key="3">
    <source>
        <dbReference type="Proteomes" id="UP000318878"/>
    </source>
</evidence>
<dbReference type="OrthoDB" id="276857at2"/>
<feature type="domain" description="Methyltransferase FkbM" evidence="1">
    <location>
        <begin position="79"/>
        <end position="230"/>
    </location>
</feature>
<keyword evidence="3" id="KW-1185">Reference proteome</keyword>
<proteinExistence type="predicted"/>
<comment type="caution">
    <text evidence="2">The sequence shown here is derived from an EMBL/GenBank/DDBJ whole genome shotgun (WGS) entry which is preliminary data.</text>
</comment>
<reference evidence="2 3" key="1">
    <citation type="submission" date="2019-02" db="EMBL/GenBank/DDBJ databases">
        <title>Deep-cultivation of Planctomycetes and their phenomic and genomic characterization uncovers novel biology.</title>
        <authorList>
            <person name="Wiegand S."/>
            <person name="Jogler M."/>
            <person name="Boedeker C."/>
            <person name="Pinto D."/>
            <person name="Vollmers J."/>
            <person name="Rivas-Marin E."/>
            <person name="Kohn T."/>
            <person name="Peeters S.H."/>
            <person name="Heuer A."/>
            <person name="Rast P."/>
            <person name="Oberbeckmann S."/>
            <person name="Bunk B."/>
            <person name="Jeske O."/>
            <person name="Meyerdierks A."/>
            <person name="Storesund J.E."/>
            <person name="Kallscheuer N."/>
            <person name="Luecker S."/>
            <person name="Lage O.M."/>
            <person name="Pohl T."/>
            <person name="Merkel B.J."/>
            <person name="Hornburger P."/>
            <person name="Mueller R.-W."/>
            <person name="Bruemmer F."/>
            <person name="Labrenz M."/>
            <person name="Spormann A.M."/>
            <person name="Op Den Camp H."/>
            <person name="Overmann J."/>
            <person name="Amann R."/>
            <person name="Jetten M.S.M."/>
            <person name="Mascher T."/>
            <person name="Medema M.H."/>
            <person name="Devos D.P."/>
            <person name="Kaster A.-K."/>
            <person name="Ovreas L."/>
            <person name="Rohde M."/>
            <person name="Galperin M.Y."/>
            <person name="Jogler C."/>
        </authorList>
    </citation>
    <scope>NUCLEOTIDE SEQUENCE [LARGE SCALE GENOMIC DNA]</scope>
    <source>
        <strain evidence="2 3">Enr8</strain>
    </source>
</reference>
<dbReference type="PANTHER" id="PTHR34203">
    <property type="entry name" value="METHYLTRANSFERASE, FKBM FAMILY PROTEIN"/>
    <property type="match status" value="1"/>
</dbReference>
<name>A0A5C5VLU2_9BACT</name>
<gene>
    <name evidence="2" type="ORF">Enr8_05190</name>
</gene>
<dbReference type="AlphaFoldDB" id="A0A5C5VLU2"/>
<dbReference type="SUPFAM" id="SSF53335">
    <property type="entry name" value="S-adenosyl-L-methionine-dependent methyltransferases"/>
    <property type="match status" value="1"/>
</dbReference>
<sequence>MAHTANPSTIKRVFRWFSGNKGAAPQAEEAVPQVEEGVNISERALKIRHFKMDVYEKLAATTILSQLPPLLDGAKNAIDVGGNVGHIAYFLAQHSKHVYTFEAVQVVYERLKNVSQLADNITVQHLAISDFCGEADFFVDHERLSNSGLHDVSGVNTSFKPSTTFRSTKTPVRSIDSLGIEDVGFIKVDVEGSELDVLRGAEATLEKYSPDLLLEIYEPFSKYPVADLFRFGFERGYDCYHYDNSSESGSLVRVTDEMDGVRAVQERHHLHDADFLFTKKSI</sequence>
<evidence type="ECO:0000259" key="1">
    <source>
        <dbReference type="Pfam" id="PF05050"/>
    </source>
</evidence>
<accession>A0A5C5VLU2</accession>
<organism evidence="2 3">
    <name type="scientific">Blastopirellula retiformator</name>
    <dbReference type="NCBI Taxonomy" id="2527970"/>
    <lineage>
        <taxon>Bacteria</taxon>
        <taxon>Pseudomonadati</taxon>
        <taxon>Planctomycetota</taxon>
        <taxon>Planctomycetia</taxon>
        <taxon>Pirellulales</taxon>
        <taxon>Pirellulaceae</taxon>
        <taxon>Blastopirellula</taxon>
    </lineage>
</organism>